<accession>A0A0A6PJ95</accession>
<name>A0A0A6PJ95_9GAMM</name>
<evidence type="ECO:0000313" key="2">
    <source>
        <dbReference type="Proteomes" id="UP000030428"/>
    </source>
</evidence>
<dbReference type="EMBL" id="JSZA02000012">
    <property type="protein sequence ID" value="KHD05968.1"/>
    <property type="molecule type" value="Genomic_DNA"/>
</dbReference>
<protein>
    <submittedName>
        <fullName evidence="1">Uncharacterized protein</fullName>
    </submittedName>
</protein>
<gene>
    <name evidence="1" type="ORF">PN36_04275</name>
</gene>
<organism evidence="1 2">
    <name type="scientific">Candidatus Thiomargarita nelsonii</name>
    <dbReference type="NCBI Taxonomy" id="1003181"/>
    <lineage>
        <taxon>Bacteria</taxon>
        <taxon>Pseudomonadati</taxon>
        <taxon>Pseudomonadota</taxon>
        <taxon>Gammaproteobacteria</taxon>
        <taxon>Thiotrichales</taxon>
        <taxon>Thiotrichaceae</taxon>
        <taxon>Thiomargarita</taxon>
    </lineage>
</organism>
<evidence type="ECO:0000313" key="1">
    <source>
        <dbReference type="EMBL" id="KHD05968.1"/>
    </source>
</evidence>
<reference evidence="1 2" key="1">
    <citation type="journal article" date="2016" name="Front. Microbiol.">
        <title>Single-Cell (Meta-)Genomics of a Dimorphic Candidatus Thiomargarita nelsonii Reveals Genomic Plasticity.</title>
        <authorList>
            <person name="Flood B.E."/>
            <person name="Fliss P."/>
            <person name="Jones D.S."/>
            <person name="Dick G.J."/>
            <person name="Jain S."/>
            <person name="Kaster A.K."/>
            <person name="Winkel M."/>
            <person name="Mussmann M."/>
            <person name="Bailey J."/>
        </authorList>
    </citation>
    <scope>NUCLEOTIDE SEQUENCE [LARGE SCALE GENOMIC DNA]</scope>
    <source>
        <strain evidence="1">Hydrate Ridge</strain>
    </source>
</reference>
<keyword evidence="2" id="KW-1185">Reference proteome</keyword>
<dbReference type="Proteomes" id="UP000030428">
    <property type="component" value="Unassembled WGS sequence"/>
</dbReference>
<dbReference type="AlphaFoldDB" id="A0A0A6PJ95"/>
<comment type="caution">
    <text evidence="1">The sequence shown here is derived from an EMBL/GenBank/DDBJ whole genome shotgun (WGS) entry which is preliminary data.</text>
</comment>
<sequence>MLPLINMPPRGGISQSLKTSQALRSTQKKSHLGSRFIDFFLSLLLEAYNFTIKIRSQAFFIFVPI</sequence>
<proteinExistence type="predicted"/>